<evidence type="ECO:0000313" key="2">
    <source>
        <dbReference type="EMBL" id="GBN47763.1"/>
    </source>
</evidence>
<evidence type="ECO:0000313" key="3">
    <source>
        <dbReference type="Proteomes" id="UP000499080"/>
    </source>
</evidence>
<feature type="non-terminal residue" evidence="2">
    <location>
        <position position="62"/>
    </location>
</feature>
<comment type="caution">
    <text evidence="2">The sequence shown here is derived from an EMBL/GenBank/DDBJ whole genome shotgun (WGS) entry which is preliminary data.</text>
</comment>
<organism evidence="2 3">
    <name type="scientific">Araneus ventricosus</name>
    <name type="common">Orbweaver spider</name>
    <name type="synonym">Epeira ventricosa</name>
    <dbReference type="NCBI Taxonomy" id="182803"/>
    <lineage>
        <taxon>Eukaryota</taxon>
        <taxon>Metazoa</taxon>
        <taxon>Ecdysozoa</taxon>
        <taxon>Arthropoda</taxon>
        <taxon>Chelicerata</taxon>
        <taxon>Arachnida</taxon>
        <taxon>Araneae</taxon>
        <taxon>Araneomorphae</taxon>
        <taxon>Entelegynae</taxon>
        <taxon>Araneoidea</taxon>
        <taxon>Araneidae</taxon>
        <taxon>Araneus</taxon>
    </lineage>
</organism>
<dbReference type="EMBL" id="BGPR01131875">
    <property type="protein sequence ID" value="GBN47763.1"/>
    <property type="molecule type" value="Genomic_DNA"/>
</dbReference>
<dbReference type="Proteomes" id="UP000499080">
    <property type="component" value="Unassembled WGS sequence"/>
</dbReference>
<dbReference type="EMBL" id="BGPR01131854">
    <property type="protein sequence ID" value="GBN47727.1"/>
    <property type="molecule type" value="Genomic_DNA"/>
</dbReference>
<reference evidence="2 3" key="1">
    <citation type="journal article" date="2019" name="Sci. Rep.">
        <title>Orb-weaving spider Araneus ventricosus genome elucidates the spidroin gene catalogue.</title>
        <authorList>
            <person name="Kono N."/>
            <person name="Nakamura H."/>
            <person name="Ohtoshi R."/>
            <person name="Moran D.A.P."/>
            <person name="Shinohara A."/>
            <person name="Yoshida Y."/>
            <person name="Fujiwara M."/>
            <person name="Mori M."/>
            <person name="Tomita M."/>
            <person name="Arakawa K."/>
        </authorList>
    </citation>
    <scope>NUCLEOTIDE SEQUENCE [LARGE SCALE GENOMIC DNA]</scope>
</reference>
<dbReference type="AlphaFoldDB" id="A0A4Y2P9R5"/>
<name>A0A4Y2P9R5_ARAVE</name>
<evidence type="ECO:0000313" key="1">
    <source>
        <dbReference type="EMBL" id="GBN47727.1"/>
    </source>
</evidence>
<sequence length="62" mass="7350">MLYERRCGVEWCRKIRDGRTDVRDDDGQGRKSVTCEDLVQRVDQAVRERGGGYFHPFREMNT</sequence>
<keyword evidence="3" id="KW-1185">Reference proteome</keyword>
<protein>
    <submittedName>
        <fullName evidence="2">Uncharacterized protein</fullName>
    </submittedName>
</protein>
<proteinExistence type="predicted"/>
<gene>
    <name evidence="2" type="ORF">AVEN_178718_1</name>
    <name evidence="1" type="ORF">AVEN_272326_1</name>
</gene>
<accession>A0A4Y2P9R5</accession>